<keyword evidence="1" id="KW-0472">Membrane</keyword>
<evidence type="ECO:0000256" key="1">
    <source>
        <dbReference type="SAM" id="Phobius"/>
    </source>
</evidence>
<proteinExistence type="predicted"/>
<dbReference type="InterPro" id="IPR012373">
    <property type="entry name" value="Ferrdict_sens_TM"/>
</dbReference>
<dbReference type="Pfam" id="PF04773">
    <property type="entry name" value="FecR"/>
    <property type="match status" value="1"/>
</dbReference>
<dbReference type="InterPro" id="IPR006860">
    <property type="entry name" value="FecR"/>
</dbReference>
<dbReference type="Pfam" id="PF16344">
    <property type="entry name" value="FecR_C"/>
    <property type="match status" value="1"/>
</dbReference>
<dbReference type="PANTHER" id="PTHR30273:SF2">
    <property type="entry name" value="PROTEIN FECR"/>
    <property type="match status" value="1"/>
</dbReference>
<reference evidence="4 5" key="1">
    <citation type="submission" date="2023-07" db="EMBL/GenBank/DDBJ databases">
        <title>Sorghum-associated microbial communities from plants grown in Nebraska, USA.</title>
        <authorList>
            <person name="Schachtman D."/>
        </authorList>
    </citation>
    <scope>NUCLEOTIDE SEQUENCE [LARGE SCALE GENOMIC DNA]</scope>
    <source>
        <strain evidence="4 5">3262</strain>
    </source>
</reference>
<dbReference type="Gene3D" id="2.60.120.1440">
    <property type="match status" value="1"/>
</dbReference>
<accession>A0ABU1T7H5</accession>
<dbReference type="EMBL" id="JAVDUU010000001">
    <property type="protein sequence ID" value="MDR6941186.1"/>
    <property type="molecule type" value="Genomic_DNA"/>
</dbReference>
<feature type="transmembrane region" description="Helical" evidence="1">
    <location>
        <begin position="82"/>
        <end position="100"/>
    </location>
</feature>
<dbReference type="PANTHER" id="PTHR30273">
    <property type="entry name" value="PERIPLASMIC SIGNAL SENSOR AND SIGMA FACTOR ACTIVATOR FECR-RELATED"/>
    <property type="match status" value="1"/>
</dbReference>
<evidence type="ECO:0000259" key="3">
    <source>
        <dbReference type="Pfam" id="PF16344"/>
    </source>
</evidence>
<feature type="domain" description="FecR protein" evidence="2">
    <location>
        <begin position="114"/>
        <end position="207"/>
    </location>
</feature>
<organism evidence="4 5">
    <name type="scientific">Mucilaginibacter pocheonensis</name>
    <dbReference type="NCBI Taxonomy" id="398050"/>
    <lineage>
        <taxon>Bacteria</taxon>
        <taxon>Pseudomonadati</taxon>
        <taxon>Bacteroidota</taxon>
        <taxon>Sphingobacteriia</taxon>
        <taxon>Sphingobacteriales</taxon>
        <taxon>Sphingobacteriaceae</taxon>
        <taxon>Mucilaginibacter</taxon>
    </lineage>
</organism>
<comment type="caution">
    <text evidence="4">The sequence shown here is derived from an EMBL/GenBank/DDBJ whole genome shotgun (WGS) entry which is preliminary data.</text>
</comment>
<feature type="domain" description="Protein FecR C-terminal" evidence="3">
    <location>
        <begin position="253"/>
        <end position="318"/>
    </location>
</feature>
<dbReference type="Proteomes" id="UP001247620">
    <property type="component" value="Unassembled WGS sequence"/>
</dbReference>
<protein>
    <submittedName>
        <fullName evidence="4">Ferric-dicitrate binding protein FerR (Iron transport regulator)</fullName>
    </submittedName>
</protein>
<gene>
    <name evidence="4" type="ORF">J2W55_001014</name>
</gene>
<keyword evidence="1" id="KW-1133">Transmembrane helix</keyword>
<evidence type="ECO:0000313" key="5">
    <source>
        <dbReference type="Proteomes" id="UP001247620"/>
    </source>
</evidence>
<dbReference type="Gene3D" id="3.55.50.30">
    <property type="match status" value="1"/>
</dbReference>
<dbReference type="RefSeq" id="WP_310092649.1">
    <property type="nucleotide sequence ID" value="NZ_JAVDUU010000001.1"/>
</dbReference>
<dbReference type="PIRSF" id="PIRSF018266">
    <property type="entry name" value="FecR"/>
    <property type="match status" value="1"/>
</dbReference>
<sequence>MDNSSFNPQELAHKWLAGTLTPEERSRFEQWYADFNDEELLLSDSKYTTADQIRATMHNRLTEQMGKPEVPKMKIYTLWPRVAAAAAIVFAVGMAVLYRVPILNLINPVRQVQLTSKPGQYRQIYLADGTHVWLSPATTISYPEKFRGKQREVTITGEAYFEVEHDAAHPFVIQSGAVKTVVLGTSFDIQAYPRSASIEVTVVNGKVGVSATGKTPELITADQRTIYHKATATLIKENYPAASKFLNQRKGIFDFKGTSLQQVAHELETQYGVQISLAPGLTNKAFYGRLQTTTPINRTLNKLCAVMETRWEKQGSAYILHP</sequence>
<dbReference type="InterPro" id="IPR032508">
    <property type="entry name" value="FecR_C"/>
</dbReference>
<evidence type="ECO:0000313" key="4">
    <source>
        <dbReference type="EMBL" id="MDR6941186.1"/>
    </source>
</evidence>
<keyword evidence="1" id="KW-0812">Transmembrane</keyword>
<evidence type="ECO:0000259" key="2">
    <source>
        <dbReference type="Pfam" id="PF04773"/>
    </source>
</evidence>
<name>A0ABU1T7H5_9SPHI</name>
<keyword evidence="5" id="KW-1185">Reference proteome</keyword>